<dbReference type="STRING" id="440168.SAMN04487974_102290"/>
<keyword evidence="4" id="KW-1185">Reference proteome</keyword>
<comment type="similarity">
    <text evidence="1">Belongs to the AHA1 family.</text>
</comment>
<dbReference type="InterPro" id="IPR023393">
    <property type="entry name" value="START-like_dom_sf"/>
</dbReference>
<dbReference type="RefSeq" id="WP_244504951.1">
    <property type="nucleotide sequence ID" value="NZ_FNCS01000002.1"/>
</dbReference>
<proteinExistence type="inferred from homology"/>
<sequence length="161" mass="17974">MSLAKTLEVTTPSDLEIVVERLFDAPQDLVFDCYTKPELVRRWLTGPDGWSLPTCEIDLRVGGTYRYVWSGPEGETMGMTGQYQQISPVDTLVSTEVFDDDFGMGKMLVTLTFIREGERTRLQTAMLFQTKAQRDAAVETGMTEGMGTSFAALDRLLKDIG</sequence>
<evidence type="ECO:0000313" key="4">
    <source>
        <dbReference type="Proteomes" id="UP000199495"/>
    </source>
</evidence>
<reference evidence="3 4" key="1">
    <citation type="submission" date="2016-10" db="EMBL/GenBank/DDBJ databases">
        <authorList>
            <person name="de Groot N.N."/>
        </authorList>
    </citation>
    <scope>NUCLEOTIDE SEQUENCE [LARGE SCALE GENOMIC DNA]</scope>
    <source>
        <strain evidence="3 4">CGMCC 1.10267</strain>
    </source>
</reference>
<dbReference type="EMBL" id="FNCS01000002">
    <property type="protein sequence ID" value="SDG37740.1"/>
    <property type="molecule type" value="Genomic_DNA"/>
</dbReference>
<evidence type="ECO:0000256" key="1">
    <source>
        <dbReference type="ARBA" id="ARBA00006817"/>
    </source>
</evidence>
<dbReference type="Gene3D" id="3.30.530.20">
    <property type="match status" value="1"/>
</dbReference>
<protein>
    <submittedName>
        <fullName evidence="3">Uncharacterized conserved protein YndB, AHSA1/START domain</fullName>
    </submittedName>
</protein>
<dbReference type="InterPro" id="IPR013538">
    <property type="entry name" value="ASHA1/2-like_C"/>
</dbReference>
<name>A0A1G7TT58_9HYPH</name>
<organism evidence="3 4">
    <name type="scientific">Pelagibacterium luteolum</name>
    <dbReference type="NCBI Taxonomy" id="440168"/>
    <lineage>
        <taxon>Bacteria</taxon>
        <taxon>Pseudomonadati</taxon>
        <taxon>Pseudomonadota</taxon>
        <taxon>Alphaproteobacteria</taxon>
        <taxon>Hyphomicrobiales</taxon>
        <taxon>Devosiaceae</taxon>
        <taxon>Pelagibacterium</taxon>
    </lineage>
</organism>
<dbReference type="Proteomes" id="UP000199495">
    <property type="component" value="Unassembled WGS sequence"/>
</dbReference>
<evidence type="ECO:0000313" key="3">
    <source>
        <dbReference type="EMBL" id="SDG37740.1"/>
    </source>
</evidence>
<gene>
    <name evidence="3" type="ORF">SAMN04487974_102290</name>
</gene>
<feature type="domain" description="Activator of Hsp90 ATPase homologue 1/2-like C-terminal" evidence="2">
    <location>
        <begin position="24"/>
        <end position="157"/>
    </location>
</feature>
<evidence type="ECO:0000259" key="2">
    <source>
        <dbReference type="Pfam" id="PF08327"/>
    </source>
</evidence>
<dbReference type="CDD" id="cd07826">
    <property type="entry name" value="SRPBCC_CalC_Aha1-like_9"/>
    <property type="match status" value="1"/>
</dbReference>
<dbReference type="SUPFAM" id="SSF55961">
    <property type="entry name" value="Bet v1-like"/>
    <property type="match status" value="1"/>
</dbReference>
<dbReference type="AlphaFoldDB" id="A0A1G7TT58"/>
<dbReference type="Pfam" id="PF08327">
    <property type="entry name" value="AHSA1"/>
    <property type="match status" value="1"/>
</dbReference>
<accession>A0A1G7TT58</accession>